<sequence length="333" mass="37532">MICFKNAFSILPRLLRDKPAIPAQPPQSPRPRCYYTFRHRPALRRPPPSPTPPRRHHYNDARRQQGGSRGLSKENAKFLLVILVTGGTVITVRYGTVEAVPFTNRTHFIVLTPSYERSLGVTRFDSFKTELRSRILPPDDPRSIRVRLIAEEIVQALHRCLDGGHCHGSDSYDDGEDPTATSGYGDIKADLAIKKRDEKAHHRVGEVALADDESLNCAKEQIGKLLEGWEVIVVKDSMINAICLPGGKIVVFTGLLDKFEEDAEIATVLGTRLSLRKLLQVAHAIARHAAEKMTWNMWLLVVRVFISVFVDMSAEDFDTLSAFFLTMPFSRRY</sequence>
<keyword evidence="1 6" id="KW-0645">Protease</keyword>
<feature type="domain" description="Peptidase M48" evidence="8">
    <location>
        <begin position="222"/>
        <end position="309"/>
    </location>
</feature>
<evidence type="ECO:0000256" key="5">
    <source>
        <dbReference type="ARBA" id="ARBA00023049"/>
    </source>
</evidence>
<dbReference type="GO" id="GO:0016020">
    <property type="term" value="C:membrane"/>
    <property type="evidence" value="ECO:0007669"/>
    <property type="project" value="TreeGrafter"/>
</dbReference>
<keyword evidence="3 6" id="KW-0378">Hydrolase</keyword>
<dbReference type="AlphaFoldDB" id="A0AAV5BM01"/>
<protein>
    <recommendedName>
        <fullName evidence="8">Peptidase M48 domain-containing protein</fullName>
    </recommendedName>
</protein>
<name>A0AAV5BM01_ELECO</name>
<comment type="cofactor">
    <cofactor evidence="6">
        <name>Zn(2+)</name>
        <dbReference type="ChEBI" id="CHEBI:29105"/>
    </cofactor>
    <text evidence="6">Binds 1 zinc ion per subunit.</text>
</comment>
<evidence type="ECO:0000256" key="3">
    <source>
        <dbReference type="ARBA" id="ARBA00022801"/>
    </source>
</evidence>
<gene>
    <name evidence="9" type="primary">ga02654</name>
    <name evidence="9" type="ORF">PR202_ga02654</name>
</gene>
<evidence type="ECO:0000259" key="8">
    <source>
        <dbReference type="Pfam" id="PF01435"/>
    </source>
</evidence>
<proteinExistence type="inferred from homology"/>
<comment type="similarity">
    <text evidence="6">Belongs to the peptidase M48 family.</text>
</comment>
<evidence type="ECO:0000256" key="6">
    <source>
        <dbReference type="RuleBase" id="RU003983"/>
    </source>
</evidence>
<dbReference type="EMBL" id="BQKI01000001">
    <property type="protein sequence ID" value="GJM86764.1"/>
    <property type="molecule type" value="Genomic_DNA"/>
</dbReference>
<evidence type="ECO:0000256" key="7">
    <source>
        <dbReference type="SAM" id="MobiDB-lite"/>
    </source>
</evidence>
<organism evidence="9 10">
    <name type="scientific">Eleusine coracana subsp. coracana</name>
    <dbReference type="NCBI Taxonomy" id="191504"/>
    <lineage>
        <taxon>Eukaryota</taxon>
        <taxon>Viridiplantae</taxon>
        <taxon>Streptophyta</taxon>
        <taxon>Embryophyta</taxon>
        <taxon>Tracheophyta</taxon>
        <taxon>Spermatophyta</taxon>
        <taxon>Magnoliopsida</taxon>
        <taxon>Liliopsida</taxon>
        <taxon>Poales</taxon>
        <taxon>Poaceae</taxon>
        <taxon>PACMAD clade</taxon>
        <taxon>Chloridoideae</taxon>
        <taxon>Cynodonteae</taxon>
        <taxon>Eleusininae</taxon>
        <taxon>Eleusine</taxon>
    </lineage>
</organism>
<reference evidence="9" key="2">
    <citation type="submission" date="2021-12" db="EMBL/GenBank/DDBJ databases">
        <title>Resequencing data analysis of finger millet.</title>
        <authorList>
            <person name="Hatakeyama M."/>
            <person name="Aluri S."/>
            <person name="Balachadran M.T."/>
            <person name="Sivarajan S.R."/>
            <person name="Poveda L."/>
            <person name="Shimizu-Inatsugi R."/>
            <person name="Schlapbach R."/>
            <person name="Sreeman S.M."/>
            <person name="Shimizu K.K."/>
        </authorList>
    </citation>
    <scope>NUCLEOTIDE SEQUENCE</scope>
</reference>
<accession>A0AAV5BM01</accession>
<dbReference type="InterPro" id="IPR051156">
    <property type="entry name" value="Mito/Outer_Membr_Metalloprot"/>
</dbReference>
<dbReference type="GO" id="GO:0004222">
    <property type="term" value="F:metalloendopeptidase activity"/>
    <property type="evidence" value="ECO:0007669"/>
    <property type="project" value="InterPro"/>
</dbReference>
<keyword evidence="10" id="KW-1185">Reference proteome</keyword>
<dbReference type="GO" id="GO:0051603">
    <property type="term" value="P:proteolysis involved in protein catabolic process"/>
    <property type="evidence" value="ECO:0007669"/>
    <property type="project" value="TreeGrafter"/>
</dbReference>
<evidence type="ECO:0000313" key="9">
    <source>
        <dbReference type="EMBL" id="GJM86764.1"/>
    </source>
</evidence>
<evidence type="ECO:0000256" key="2">
    <source>
        <dbReference type="ARBA" id="ARBA00022723"/>
    </source>
</evidence>
<reference evidence="9" key="1">
    <citation type="journal article" date="2018" name="DNA Res.">
        <title>Multiple hybrid de novo genome assembly of finger millet, an orphan allotetraploid crop.</title>
        <authorList>
            <person name="Hatakeyama M."/>
            <person name="Aluri S."/>
            <person name="Balachadran M.T."/>
            <person name="Sivarajan S.R."/>
            <person name="Patrignani A."/>
            <person name="Gruter S."/>
            <person name="Poveda L."/>
            <person name="Shimizu-Inatsugi R."/>
            <person name="Baeten J."/>
            <person name="Francoijs K.J."/>
            <person name="Nataraja K.N."/>
            <person name="Reddy Y.A.N."/>
            <person name="Phadnis S."/>
            <person name="Ravikumar R.L."/>
            <person name="Schlapbach R."/>
            <person name="Sreeman S.M."/>
            <person name="Shimizu K.K."/>
        </authorList>
    </citation>
    <scope>NUCLEOTIDE SEQUENCE</scope>
</reference>
<dbReference type="Pfam" id="PF01435">
    <property type="entry name" value="Peptidase_M48"/>
    <property type="match status" value="1"/>
</dbReference>
<evidence type="ECO:0000313" key="10">
    <source>
        <dbReference type="Proteomes" id="UP001054889"/>
    </source>
</evidence>
<dbReference type="Proteomes" id="UP001054889">
    <property type="component" value="Unassembled WGS sequence"/>
</dbReference>
<dbReference type="PANTHER" id="PTHR22726">
    <property type="entry name" value="METALLOENDOPEPTIDASE OMA1"/>
    <property type="match status" value="1"/>
</dbReference>
<keyword evidence="4 6" id="KW-0862">Zinc</keyword>
<dbReference type="GO" id="GO:0046872">
    <property type="term" value="F:metal ion binding"/>
    <property type="evidence" value="ECO:0007669"/>
    <property type="project" value="UniProtKB-KW"/>
</dbReference>
<dbReference type="InterPro" id="IPR001915">
    <property type="entry name" value="Peptidase_M48"/>
</dbReference>
<dbReference type="PANTHER" id="PTHR22726:SF1">
    <property type="entry name" value="METALLOENDOPEPTIDASE OMA1, MITOCHONDRIAL"/>
    <property type="match status" value="1"/>
</dbReference>
<feature type="region of interest" description="Disordered" evidence="7">
    <location>
        <begin position="38"/>
        <end position="71"/>
    </location>
</feature>
<evidence type="ECO:0000256" key="4">
    <source>
        <dbReference type="ARBA" id="ARBA00022833"/>
    </source>
</evidence>
<keyword evidence="2" id="KW-0479">Metal-binding</keyword>
<comment type="caution">
    <text evidence="9">The sequence shown here is derived from an EMBL/GenBank/DDBJ whole genome shotgun (WGS) entry which is preliminary data.</text>
</comment>
<keyword evidence="5 6" id="KW-0482">Metalloprotease</keyword>
<evidence type="ECO:0000256" key="1">
    <source>
        <dbReference type="ARBA" id="ARBA00022670"/>
    </source>
</evidence>